<accession>A0A8J3LZB4</accession>
<keyword evidence="2" id="KW-1185">Reference proteome</keyword>
<protein>
    <submittedName>
        <fullName evidence="1">Uncharacterized protein</fullName>
    </submittedName>
</protein>
<comment type="caution">
    <text evidence="1">The sequence shown here is derived from an EMBL/GenBank/DDBJ whole genome shotgun (WGS) entry which is preliminary data.</text>
</comment>
<organism evidence="1 2">
    <name type="scientific">Pseudolysinimonas yzui</name>
    <dbReference type="NCBI Taxonomy" id="2708254"/>
    <lineage>
        <taxon>Bacteria</taxon>
        <taxon>Bacillati</taxon>
        <taxon>Actinomycetota</taxon>
        <taxon>Actinomycetes</taxon>
        <taxon>Micrococcales</taxon>
        <taxon>Microbacteriaceae</taxon>
        <taxon>Pseudolysinimonas</taxon>
    </lineage>
</organism>
<evidence type="ECO:0000313" key="2">
    <source>
        <dbReference type="Proteomes" id="UP000617531"/>
    </source>
</evidence>
<proteinExistence type="predicted"/>
<dbReference type="EMBL" id="BNAI01000001">
    <property type="protein sequence ID" value="GHF09586.1"/>
    <property type="molecule type" value="Genomic_DNA"/>
</dbReference>
<dbReference type="Proteomes" id="UP000617531">
    <property type="component" value="Unassembled WGS sequence"/>
</dbReference>
<name>A0A8J3LZB4_9MICO</name>
<dbReference type="AlphaFoldDB" id="A0A8J3LZB4"/>
<gene>
    <name evidence="1" type="ORF">GCM10011600_08260</name>
</gene>
<evidence type="ECO:0000313" key="1">
    <source>
        <dbReference type="EMBL" id="GHF09586.1"/>
    </source>
</evidence>
<sequence>MEDPLLELLARWPDSGIVGSGTQLDADNRISGFVIEVAVPARGAADSVEAMTRFLTPRLPVGSRLESQSGDVVPVGSLEGVILRFSEIVRVDFTDPDEVEHNRELDRIFAKVRHVVNPDPVLASWRVMNDDSEIAVYGSSRERMHGLIKSQLGEELTTYGGRFLEVD</sequence>
<reference evidence="1" key="1">
    <citation type="journal article" date="2014" name="Int. J. Syst. Evol. Microbiol.">
        <title>Complete genome sequence of Corynebacterium casei LMG S-19264T (=DSM 44701T), isolated from a smear-ripened cheese.</title>
        <authorList>
            <consortium name="US DOE Joint Genome Institute (JGI-PGF)"/>
            <person name="Walter F."/>
            <person name="Albersmeier A."/>
            <person name="Kalinowski J."/>
            <person name="Ruckert C."/>
        </authorList>
    </citation>
    <scope>NUCLEOTIDE SEQUENCE</scope>
    <source>
        <strain evidence="1">CGMCC 1.16548</strain>
    </source>
</reference>
<reference evidence="1" key="2">
    <citation type="submission" date="2020-09" db="EMBL/GenBank/DDBJ databases">
        <authorList>
            <person name="Sun Q."/>
            <person name="Zhou Y."/>
        </authorList>
    </citation>
    <scope>NUCLEOTIDE SEQUENCE</scope>
    <source>
        <strain evidence="1">CGMCC 1.16548</strain>
    </source>
</reference>